<dbReference type="InterPro" id="IPR018313">
    <property type="entry name" value="SBP_3_CS"/>
</dbReference>
<dbReference type="Gene3D" id="3.40.190.10">
    <property type="entry name" value="Periplasmic binding protein-like II"/>
    <property type="match status" value="2"/>
</dbReference>
<gene>
    <name evidence="7" type="ORF">HLPCO_000989</name>
</gene>
<dbReference type="InParanoid" id="F7PW27"/>
<dbReference type="SUPFAM" id="SSF53850">
    <property type="entry name" value="Periplasmic binding protein-like II"/>
    <property type="match status" value="1"/>
</dbReference>
<evidence type="ECO:0000256" key="4">
    <source>
        <dbReference type="RuleBase" id="RU003744"/>
    </source>
</evidence>
<evidence type="ECO:0000256" key="1">
    <source>
        <dbReference type="ARBA" id="ARBA00004196"/>
    </source>
</evidence>
<name>F7PW27_9MOLU</name>
<organism evidence="7 8">
    <name type="scientific">Haloplasma contractile SSD-17B</name>
    <dbReference type="NCBI Taxonomy" id="1033810"/>
    <lineage>
        <taxon>Bacteria</taxon>
        <taxon>Bacillati</taxon>
        <taxon>Mycoplasmatota</taxon>
        <taxon>Mollicutes</taxon>
        <taxon>Haloplasmatales</taxon>
        <taxon>Haloplasmataceae</taxon>
        <taxon>Haloplasma</taxon>
    </lineage>
</organism>
<comment type="similarity">
    <text evidence="2 4">Belongs to the bacterial solute-binding protein 3 family.</text>
</comment>
<dbReference type="Proteomes" id="UP000005707">
    <property type="component" value="Unassembled WGS sequence"/>
</dbReference>
<dbReference type="eggNOG" id="COG0834">
    <property type="taxonomic scope" value="Bacteria"/>
</dbReference>
<dbReference type="OrthoDB" id="9811552at2"/>
<dbReference type="Pfam" id="PF00497">
    <property type="entry name" value="SBP_bac_3"/>
    <property type="match status" value="1"/>
</dbReference>
<dbReference type="SMART" id="SM00062">
    <property type="entry name" value="PBPb"/>
    <property type="match status" value="1"/>
</dbReference>
<dbReference type="PROSITE" id="PS51257">
    <property type="entry name" value="PROKAR_LIPOPROTEIN"/>
    <property type="match status" value="1"/>
</dbReference>
<dbReference type="GO" id="GO:0030313">
    <property type="term" value="C:cell envelope"/>
    <property type="evidence" value="ECO:0007669"/>
    <property type="project" value="UniProtKB-SubCell"/>
</dbReference>
<evidence type="ECO:0000313" key="8">
    <source>
        <dbReference type="Proteomes" id="UP000005707"/>
    </source>
</evidence>
<dbReference type="PANTHER" id="PTHR35936">
    <property type="entry name" value="MEMBRANE-BOUND LYTIC MUREIN TRANSGLYCOSYLASE F"/>
    <property type="match status" value="1"/>
</dbReference>
<sequence>MLNKKGFKLLGVLSIILFSLVATACSTGEQYENKLEEIKANGKIVLGTSADYPPYEFHAIIDGKDTIVGFDIEIAKEIAKDLGVDLVIKDMKFDGLLAALDSGNVDFVLAGMTPTKEREENVVFSNIYYTAVQAIVVRTEDVKTVTSLDDLNGKTIGVQKGSIQHGLATEQFTSSKIKALGKLSDLMLELKNDKIDALIVELPVANSYVSKNQDLAVTKLTIGSADGGSAVAIQKGNQELVDSINETLVRLISENTIETFVAEANEISNK</sequence>
<dbReference type="InterPro" id="IPR001638">
    <property type="entry name" value="Solute-binding_3/MltF_N"/>
</dbReference>
<feature type="signal peptide" evidence="5">
    <location>
        <begin position="1"/>
        <end position="24"/>
    </location>
</feature>
<feature type="domain" description="Solute-binding protein family 3/N-terminal" evidence="6">
    <location>
        <begin position="43"/>
        <end position="263"/>
    </location>
</feature>
<accession>F7PW27</accession>
<evidence type="ECO:0000256" key="5">
    <source>
        <dbReference type="SAM" id="SignalP"/>
    </source>
</evidence>
<evidence type="ECO:0000256" key="2">
    <source>
        <dbReference type="ARBA" id="ARBA00010333"/>
    </source>
</evidence>
<reference evidence="7 8" key="2">
    <citation type="journal article" date="2013" name="PLoS ONE">
        <title>INDIGO - INtegrated Data Warehouse of MIcrobial GenOmes with Examples from the Red Sea Extremophiles.</title>
        <authorList>
            <person name="Alam I."/>
            <person name="Antunes A."/>
            <person name="Kamau A.A."/>
            <person name="Ba Alawi W."/>
            <person name="Kalkatawi M."/>
            <person name="Stingl U."/>
            <person name="Bajic V.B."/>
        </authorList>
    </citation>
    <scope>NUCLEOTIDE SEQUENCE [LARGE SCALE GENOMIC DNA]</scope>
    <source>
        <strain evidence="7 8">SSD-17B</strain>
    </source>
</reference>
<dbReference type="EMBL" id="AFNU02000003">
    <property type="protein sequence ID" value="ERJ12649.1"/>
    <property type="molecule type" value="Genomic_DNA"/>
</dbReference>
<dbReference type="FunCoup" id="F7PW27">
    <property type="interactions" value="80"/>
</dbReference>
<dbReference type="RefSeq" id="WP_008825942.1">
    <property type="nucleotide sequence ID" value="NZ_AFNU02000003.1"/>
</dbReference>
<dbReference type="AlphaFoldDB" id="F7PW27"/>
<dbReference type="STRING" id="1033810.HLPCO_000989"/>
<protein>
    <submittedName>
        <fullName evidence="7">Amino acid abc transportersubstrate-binding protein</fullName>
    </submittedName>
</protein>
<evidence type="ECO:0000256" key="3">
    <source>
        <dbReference type="ARBA" id="ARBA00022729"/>
    </source>
</evidence>
<reference evidence="7 8" key="1">
    <citation type="journal article" date="2011" name="J. Bacteriol.">
        <title>Genome sequence of Haloplasma contractile, an unusual contractile bacterium from a deep-sea anoxic brine lake.</title>
        <authorList>
            <person name="Antunes A."/>
            <person name="Alam I."/>
            <person name="El Dorry H."/>
            <person name="Siam R."/>
            <person name="Robertson A."/>
            <person name="Bajic V.B."/>
            <person name="Stingl U."/>
        </authorList>
    </citation>
    <scope>NUCLEOTIDE SEQUENCE [LARGE SCALE GENOMIC DNA]</scope>
    <source>
        <strain evidence="7 8">SSD-17B</strain>
    </source>
</reference>
<comment type="caution">
    <text evidence="7">The sequence shown here is derived from an EMBL/GenBank/DDBJ whole genome shotgun (WGS) entry which is preliminary data.</text>
</comment>
<evidence type="ECO:0000259" key="6">
    <source>
        <dbReference type="SMART" id="SM00062"/>
    </source>
</evidence>
<feature type="chain" id="PRO_5003360176" evidence="5">
    <location>
        <begin position="25"/>
        <end position="270"/>
    </location>
</feature>
<dbReference type="PANTHER" id="PTHR35936:SF17">
    <property type="entry name" value="ARGININE-BINDING EXTRACELLULAR PROTEIN ARTP"/>
    <property type="match status" value="1"/>
</dbReference>
<keyword evidence="3 5" id="KW-0732">Signal</keyword>
<comment type="subcellular location">
    <subcellularLocation>
        <location evidence="1">Cell envelope</location>
    </subcellularLocation>
</comment>
<evidence type="ECO:0000313" key="7">
    <source>
        <dbReference type="EMBL" id="ERJ12649.1"/>
    </source>
</evidence>
<proteinExistence type="inferred from homology"/>
<dbReference type="PROSITE" id="PS01039">
    <property type="entry name" value="SBP_BACTERIAL_3"/>
    <property type="match status" value="1"/>
</dbReference>
<keyword evidence="8" id="KW-1185">Reference proteome</keyword>